<keyword evidence="5" id="KW-0677">Repeat</keyword>
<keyword evidence="4 11" id="KW-0853">WD repeat</keyword>
<dbReference type="Pfam" id="PF00400">
    <property type="entry name" value="WD40"/>
    <property type="match status" value="3"/>
</dbReference>
<feature type="repeat" description="WD" evidence="11">
    <location>
        <begin position="22"/>
        <end position="54"/>
    </location>
</feature>
<name>A0ABP0C570_9PEZI</name>
<organism evidence="13 14">
    <name type="scientific">Sporothrix curviconia</name>
    <dbReference type="NCBI Taxonomy" id="1260050"/>
    <lineage>
        <taxon>Eukaryota</taxon>
        <taxon>Fungi</taxon>
        <taxon>Dikarya</taxon>
        <taxon>Ascomycota</taxon>
        <taxon>Pezizomycotina</taxon>
        <taxon>Sordariomycetes</taxon>
        <taxon>Sordariomycetidae</taxon>
        <taxon>Ophiostomatales</taxon>
        <taxon>Ophiostomataceae</taxon>
        <taxon>Sporothrix</taxon>
    </lineage>
</organism>
<keyword evidence="8" id="KW-0811">Translocation</keyword>
<proteinExistence type="inferred from homology"/>
<protein>
    <recommendedName>
        <fullName evidence="15">Nucleoporin SEH1</fullName>
    </recommendedName>
</protein>
<dbReference type="PANTHER" id="PTHR11024:SF3">
    <property type="entry name" value="NUCLEOPORIN SEH1"/>
    <property type="match status" value="1"/>
</dbReference>
<keyword evidence="10" id="KW-0539">Nucleus</keyword>
<keyword evidence="7" id="KW-0653">Protein transport</keyword>
<evidence type="ECO:0000256" key="1">
    <source>
        <dbReference type="ARBA" id="ARBA00004567"/>
    </source>
</evidence>
<feature type="region of interest" description="Disordered" evidence="12">
    <location>
        <begin position="360"/>
        <end position="438"/>
    </location>
</feature>
<evidence type="ECO:0000256" key="3">
    <source>
        <dbReference type="ARBA" id="ARBA00022448"/>
    </source>
</evidence>
<dbReference type="Gene3D" id="2.130.10.10">
    <property type="entry name" value="YVTN repeat-like/Quinoprotein amine dehydrogenase"/>
    <property type="match status" value="2"/>
</dbReference>
<evidence type="ECO:0008006" key="15">
    <source>
        <dbReference type="Google" id="ProtNLM"/>
    </source>
</evidence>
<sequence>MPAPLGDPPALEDPTRFEIVVKHGHHDLVQAVAFNAYGDRCATGSVDGKIRVFNRHRDGIWRLCDNWGAHGGEILELQWLPPTIYPNLLASIGIEGGFKLWTEDPAAAPGRRFSQRAKGNAKAAFETRSPRSPYRSFSMKHNDETRHTYLALLAADGTLTVLENDVPENLSDYANIDELRVCPKPARGEEASFRVRFDPNPEPCFTALRAGVRADALSLVVAAMDSVKIYRTRPITTTSYGLQGTGRAFYLAAEVKGHRGLVRDIAWAPGNFRGYDIIATACQDGYVRVVRLDTPYAANEDSKSWAAHDVVVKSSDTHNGGGGSFGVGVGAGIGGGIGSSTNARRKRDKSSGGLITAAASATGSTTPAGQSSLSAPVSVASSLSDNGTADDLGGTAHDPHSVVSSAATSFSGLPPVPDGGAAGGGGVGGGGGGSAADRRWTGEAGQVRHVVQELSKLENHRTPVWRVSFDDDGQILGSVGDDGKLLCYRQTPDGSWARSSELTVMKMRMVAP</sequence>
<feature type="compositionally biased region" description="Polar residues" evidence="12">
    <location>
        <begin position="402"/>
        <end position="411"/>
    </location>
</feature>
<dbReference type="EMBL" id="CAWUHB010000038">
    <property type="protein sequence ID" value="CAK7227048.1"/>
    <property type="molecule type" value="Genomic_DNA"/>
</dbReference>
<keyword evidence="14" id="KW-1185">Reference proteome</keyword>
<dbReference type="PROSITE" id="PS50082">
    <property type="entry name" value="WD_REPEATS_2"/>
    <property type="match status" value="1"/>
</dbReference>
<dbReference type="Proteomes" id="UP001642405">
    <property type="component" value="Unassembled WGS sequence"/>
</dbReference>
<dbReference type="SUPFAM" id="SSF50978">
    <property type="entry name" value="WD40 repeat-like"/>
    <property type="match status" value="1"/>
</dbReference>
<dbReference type="InterPro" id="IPR036322">
    <property type="entry name" value="WD40_repeat_dom_sf"/>
</dbReference>
<accession>A0ABP0C570</accession>
<evidence type="ECO:0000256" key="7">
    <source>
        <dbReference type="ARBA" id="ARBA00022927"/>
    </source>
</evidence>
<keyword evidence="6" id="KW-0509">mRNA transport</keyword>
<keyword evidence="9" id="KW-0906">Nuclear pore complex</keyword>
<reference evidence="13 14" key="1">
    <citation type="submission" date="2024-01" db="EMBL/GenBank/DDBJ databases">
        <authorList>
            <person name="Allen C."/>
            <person name="Tagirdzhanova G."/>
        </authorList>
    </citation>
    <scope>NUCLEOTIDE SEQUENCE [LARGE SCALE GENOMIC DNA]</scope>
</reference>
<evidence type="ECO:0000256" key="8">
    <source>
        <dbReference type="ARBA" id="ARBA00023010"/>
    </source>
</evidence>
<evidence type="ECO:0000256" key="2">
    <source>
        <dbReference type="ARBA" id="ARBA00010102"/>
    </source>
</evidence>
<evidence type="ECO:0000256" key="12">
    <source>
        <dbReference type="SAM" id="MobiDB-lite"/>
    </source>
</evidence>
<evidence type="ECO:0000256" key="6">
    <source>
        <dbReference type="ARBA" id="ARBA00022816"/>
    </source>
</evidence>
<evidence type="ECO:0000256" key="9">
    <source>
        <dbReference type="ARBA" id="ARBA00023132"/>
    </source>
</evidence>
<evidence type="ECO:0000256" key="5">
    <source>
        <dbReference type="ARBA" id="ARBA00022737"/>
    </source>
</evidence>
<feature type="compositionally biased region" description="Gly residues" evidence="12">
    <location>
        <begin position="420"/>
        <end position="434"/>
    </location>
</feature>
<evidence type="ECO:0000256" key="11">
    <source>
        <dbReference type="PROSITE-ProRule" id="PRU00221"/>
    </source>
</evidence>
<keyword evidence="3" id="KW-0813">Transport</keyword>
<dbReference type="PANTHER" id="PTHR11024">
    <property type="entry name" value="NUCLEAR PORE COMPLEX PROTEIN SEC13 / SEH1 FAMILY MEMBER"/>
    <property type="match status" value="1"/>
</dbReference>
<comment type="similarity">
    <text evidence="2">Belongs to the WD repeat SEC13 family.</text>
</comment>
<dbReference type="InterPro" id="IPR037363">
    <property type="entry name" value="Sec13/Seh1_fam"/>
</dbReference>
<dbReference type="InterPro" id="IPR015943">
    <property type="entry name" value="WD40/YVTN_repeat-like_dom_sf"/>
</dbReference>
<evidence type="ECO:0000313" key="14">
    <source>
        <dbReference type="Proteomes" id="UP001642405"/>
    </source>
</evidence>
<gene>
    <name evidence="13" type="ORF">SCUCBS95973_006407</name>
</gene>
<evidence type="ECO:0000256" key="4">
    <source>
        <dbReference type="ARBA" id="ARBA00022574"/>
    </source>
</evidence>
<dbReference type="InterPro" id="IPR001680">
    <property type="entry name" value="WD40_rpt"/>
</dbReference>
<comment type="subcellular location">
    <subcellularLocation>
        <location evidence="1">Nucleus</location>
        <location evidence="1">Nuclear pore complex</location>
    </subcellularLocation>
</comment>
<evidence type="ECO:0000313" key="13">
    <source>
        <dbReference type="EMBL" id="CAK7227048.1"/>
    </source>
</evidence>
<comment type="caution">
    <text evidence="13">The sequence shown here is derived from an EMBL/GenBank/DDBJ whole genome shotgun (WGS) entry which is preliminary data.</text>
</comment>
<dbReference type="SMART" id="SM00320">
    <property type="entry name" value="WD40"/>
    <property type="match status" value="4"/>
</dbReference>
<feature type="compositionally biased region" description="Low complexity" evidence="12">
    <location>
        <begin position="360"/>
        <end position="384"/>
    </location>
</feature>
<evidence type="ECO:0000256" key="10">
    <source>
        <dbReference type="ARBA" id="ARBA00023242"/>
    </source>
</evidence>